<dbReference type="AlphaFoldDB" id="A0A9W8CXP5"/>
<evidence type="ECO:0000256" key="7">
    <source>
        <dbReference type="SAM" id="MobiDB-lite"/>
    </source>
</evidence>
<evidence type="ECO:0000256" key="6">
    <source>
        <dbReference type="PROSITE-ProRule" id="PRU00175"/>
    </source>
</evidence>
<evidence type="ECO:0000313" key="9">
    <source>
        <dbReference type="EMBL" id="KAJ1727847.1"/>
    </source>
</evidence>
<keyword evidence="4 6" id="KW-0863">Zinc-finger</keyword>
<accession>A0A9W8CXP5</accession>
<feature type="compositionally biased region" description="Basic and acidic residues" evidence="7">
    <location>
        <begin position="581"/>
        <end position="608"/>
    </location>
</feature>
<dbReference type="InterPro" id="IPR001841">
    <property type="entry name" value="Znf_RING"/>
</dbReference>
<evidence type="ECO:0000256" key="4">
    <source>
        <dbReference type="ARBA" id="ARBA00022771"/>
    </source>
</evidence>
<evidence type="ECO:0000256" key="1">
    <source>
        <dbReference type="ARBA" id="ARBA00004496"/>
    </source>
</evidence>
<dbReference type="Pfam" id="PF00097">
    <property type="entry name" value="zf-C3HC4"/>
    <property type="match status" value="1"/>
</dbReference>
<feature type="compositionally biased region" description="Low complexity" evidence="7">
    <location>
        <begin position="793"/>
        <end position="809"/>
    </location>
</feature>
<organism evidence="9 10">
    <name type="scientific">Coemansia biformis</name>
    <dbReference type="NCBI Taxonomy" id="1286918"/>
    <lineage>
        <taxon>Eukaryota</taxon>
        <taxon>Fungi</taxon>
        <taxon>Fungi incertae sedis</taxon>
        <taxon>Zoopagomycota</taxon>
        <taxon>Kickxellomycotina</taxon>
        <taxon>Kickxellomycetes</taxon>
        <taxon>Kickxellales</taxon>
        <taxon>Kickxellaceae</taxon>
        <taxon>Coemansia</taxon>
    </lineage>
</organism>
<feature type="compositionally biased region" description="Low complexity" evidence="7">
    <location>
        <begin position="243"/>
        <end position="253"/>
    </location>
</feature>
<dbReference type="PANTHER" id="PTHR12983:SF9">
    <property type="entry name" value="E3 UBIQUITIN-PROTEIN LIGASE RNF10"/>
    <property type="match status" value="1"/>
</dbReference>
<dbReference type="PROSITE" id="PS00518">
    <property type="entry name" value="ZF_RING_1"/>
    <property type="match status" value="1"/>
</dbReference>
<dbReference type="GO" id="GO:0045944">
    <property type="term" value="P:positive regulation of transcription by RNA polymerase II"/>
    <property type="evidence" value="ECO:0007669"/>
    <property type="project" value="TreeGrafter"/>
</dbReference>
<dbReference type="InterPro" id="IPR039739">
    <property type="entry name" value="MAG2/RNF10"/>
</dbReference>
<dbReference type="Gene3D" id="3.30.40.10">
    <property type="entry name" value="Zinc/RING finger domain, C3HC4 (zinc finger)"/>
    <property type="match status" value="1"/>
</dbReference>
<dbReference type="InterPro" id="IPR013083">
    <property type="entry name" value="Znf_RING/FYVE/PHD"/>
</dbReference>
<feature type="region of interest" description="Disordered" evidence="7">
    <location>
        <begin position="775"/>
        <end position="836"/>
    </location>
</feature>
<comment type="caution">
    <text evidence="9">The sequence shown here is derived from an EMBL/GenBank/DDBJ whole genome shotgun (WGS) entry which is preliminary data.</text>
</comment>
<evidence type="ECO:0000256" key="3">
    <source>
        <dbReference type="ARBA" id="ARBA00022723"/>
    </source>
</evidence>
<keyword evidence="10" id="KW-1185">Reference proteome</keyword>
<dbReference type="InterPro" id="IPR017907">
    <property type="entry name" value="Znf_RING_CS"/>
</dbReference>
<evidence type="ECO:0000259" key="8">
    <source>
        <dbReference type="PROSITE" id="PS50089"/>
    </source>
</evidence>
<name>A0A9W8CXP5_9FUNG</name>
<sequence>GLASGPATAGTATPLRAPGTGVDGLAAQLMATRTLVRVYTDDTHAAAIVPVGASGEQAADLDELTVCIHGRTTELVCMACTARSEITPAVLLKAANNGAISCDVCLARGSLADGSDRAENAFVRSCYQTDDSERIARETAQADADTPIDVLLVLGAAAGVSEVWAGLAEVLSEAATQTIVVGDTAGIPRRIAALGRAGAVRADEHACTQHFTDYLSTVASHDEASGNSDGDGDSRASGPAHWAADSDTTSASDTRQHAHDQACEADSGTQRHQQRGPRKARGRGRDKANLNHLLNFSLPARVPLAPLLGRPRRRAAEGAVSERQAEISRAVFINANFRFVLKPSHWATFMPVAHRDDMQLRTEWIERVVMPVVGDAVSCPICLSCPTAARITKCGHVFCMPCIQRHLSYGDGGDGRHATKCPVCWYSISGDTLLPVHLWVAQYDVSGADGAPGTRLPSHQHAAKRASAAVITMRLMTRLRGSTICLPRSSSMHADARALVAGDRAADATRFPWTFTEGALPFAKVVLAEAGYSAAEYQREICELQRARDDEEAGSESRLFIELALTSVRAALRDACTPEAGADKLEDRARATQTGPHDDGSRDGRHEMPAVAPSSKPAHGPEGEDEETDDDDDLYYFYQADDGQHIYMHPLHMRILAHDRGGYAKMPDSVELRARYSVESVITEEVRRRFRFLDHLSLRCEVVIVEPEIRGLVSRASADKFRHQLAQHDKQHAARARTAALDEARSELRAAATAAIQAAEAARLSDTLSYGALAASSPATERDGSEPDASNFPALGEGAPAAEGCAASGHGVLSPRNSGPLWPRQPLPGRHGNSSAHGELWEQFERAAAIGGANGTGNGADNGSEHDEDGYDDPEDFTVSAKDFAQQDGKKKKRGGGKGLKLVLSGASARRSR</sequence>
<dbReference type="PANTHER" id="PTHR12983">
    <property type="entry name" value="RING FINGER 10 FAMILY MEMBER"/>
    <property type="match status" value="1"/>
</dbReference>
<dbReference type="PROSITE" id="PS50089">
    <property type="entry name" value="ZF_RING_2"/>
    <property type="match status" value="1"/>
</dbReference>
<dbReference type="GO" id="GO:0000976">
    <property type="term" value="F:transcription cis-regulatory region binding"/>
    <property type="evidence" value="ECO:0007669"/>
    <property type="project" value="TreeGrafter"/>
</dbReference>
<gene>
    <name evidence="9" type="ORF">LPJ61_004358</name>
</gene>
<reference evidence="9" key="1">
    <citation type="submission" date="2022-07" db="EMBL/GenBank/DDBJ databases">
        <title>Phylogenomic reconstructions and comparative analyses of Kickxellomycotina fungi.</title>
        <authorList>
            <person name="Reynolds N.K."/>
            <person name="Stajich J.E."/>
            <person name="Barry K."/>
            <person name="Grigoriev I.V."/>
            <person name="Crous P."/>
            <person name="Smith M.E."/>
        </authorList>
    </citation>
    <scope>NUCLEOTIDE SEQUENCE</scope>
    <source>
        <strain evidence="9">BCRC 34381</strain>
    </source>
</reference>
<proteinExistence type="predicted"/>
<dbReference type="GO" id="GO:0008270">
    <property type="term" value="F:zinc ion binding"/>
    <property type="evidence" value="ECO:0007669"/>
    <property type="project" value="UniProtKB-KW"/>
</dbReference>
<feature type="compositionally biased region" description="Acidic residues" evidence="7">
    <location>
        <begin position="866"/>
        <end position="876"/>
    </location>
</feature>
<dbReference type="GO" id="GO:0005737">
    <property type="term" value="C:cytoplasm"/>
    <property type="evidence" value="ECO:0007669"/>
    <property type="project" value="UniProtKB-SubCell"/>
</dbReference>
<keyword evidence="2" id="KW-0963">Cytoplasm</keyword>
<dbReference type="SMART" id="SM00184">
    <property type="entry name" value="RING"/>
    <property type="match status" value="1"/>
</dbReference>
<feature type="non-terminal residue" evidence="9">
    <location>
        <position position="1"/>
    </location>
</feature>
<feature type="compositionally biased region" description="Basic residues" evidence="7">
    <location>
        <begin position="272"/>
        <end position="282"/>
    </location>
</feature>
<protein>
    <recommendedName>
        <fullName evidence="8">RING-type domain-containing protein</fullName>
    </recommendedName>
</protein>
<evidence type="ECO:0000313" key="10">
    <source>
        <dbReference type="Proteomes" id="UP001143981"/>
    </source>
</evidence>
<evidence type="ECO:0000256" key="5">
    <source>
        <dbReference type="ARBA" id="ARBA00022833"/>
    </source>
</evidence>
<dbReference type="EMBL" id="JANBOI010000964">
    <property type="protein sequence ID" value="KAJ1727847.1"/>
    <property type="molecule type" value="Genomic_DNA"/>
</dbReference>
<keyword evidence="5" id="KW-0862">Zinc</keyword>
<feature type="region of interest" description="Disordered" evidence="7">
    <location>
        <begin position="851"/>
        <end position="913"/>
    </location>
</feature>
<feature type="region of interest" description="Disordered" evidence="7">
    <location>
        <begin position="579"/>
        <end position="630"/>
    </location>
</feature>
<dbReference type="InterPro" id="IPR018957">
    <property type="entry name" value="Znf_C3HC4_RING-type"/>
</dbReference>
<dbReference type="SUPFAM" id="SSF57850">
    <property type="entry name" value="RING/U-box"/>
    <property type="match status" value="1"/>
</dbReference>
<dbReference type="Proteomes" id="UP001143981">
    <property type="component" value="Unassembled WGS sequence"/>
</dbReference>
<dbReference type="OrthoDB" id="302966at2759"/>
<evidence type="ECO:0000256" key="2">
    <source>
        <dbReference type="ARBA" id="ARBA00022490"/>
    </source>
</evidence>
<comment type="subcellular location">
    <subcellularLocation>
        <location evidence="1">Cytoplasm</location>
    </subcellularLocation>
</comment>
<keyword evidence="3" id="KW-0479">Metal-binding</keyword>
<feature type="region of interest" description="Disordered" evidence="7">
    <location>
        <begin position="221"/>
        <end position="286"/>
    </location>
</feature>
<feature type="domain" description="RING-type" evidence="8">
    <location>
        <begin position="379"/>
        <end position="424"/>
    </location>
</feature>